<evidence type="ECO:0000313" key="2">
    <source>
        <dbReference type="Proteomes" id="UP000250434"/>
    </source>
</evidence>
<organism evidence="1 2">
    <name type="scientific">Amycolatopsis albispora</name>
    <dbReference type="NCBI Taxonomy" id="1804986"/>
    <lineage>
        <taxon>Bacteria</taxon>
        <taxon>Bacillati</taxon>
        <taxon>Actinomycetota</taxon>
        <taxon>Actinomycetes</taxon>
        <taxon>Pseudonocardiales</taxon>
        <taxon>Pseudonocardiaceae</taxon>
        <taxon>Amycolatopsis</taxon>
    </lineage>
</organism>
<name>A0A344L3U7_9PSEU</name>
<reference evidence="1 2" key="1">
    <citation type="submission" date="2016-04" db="EMBL/GenBank/DDBJ databases">
        <title>Complete genome sequence and analysis of deep-sea sediment isolate, Amycolatopsis sp. WP1.</title>
        <authorList>
            <person name="Wang H."/>
            <person name="Chen S."/>
            <person name="Wu Q."/>
        </authorList>
    </citation>
    <scope>NUCLEOTIDE SEQUENCE [LARGE SCALE GENOMIC DNA]</scope>
    <source>
        <strain evidence="1 2">WP1</strain>
    </source>
</reference>
<dbReference type="KEGG" id="aab:A4R43_09420"/>
<dbReference type="EMBL" id="CP015163">
    <property type="protein sequence ID" value="AXB42721.1"/>
    <property type="molecule type" value="Genomic_DNA"/>
</dbReference>
<sequence length="59" mass="6433">MGPREERQPSASLGEPKVAAHPEQVTAKYFELAKRLDAAVIRAGRIRSVTTSARWPSTG</sequence>
<keyword evidence="2" id="KW-1185">Reference proteome</keyword>
<dbReference type="AlphaFoldDB" id="A0A344L3U7"/>
<gene>
    <name evidence="1" type="ORF">A4R43_09420</name>
</gene>
<evidence type="ECO:0000313" key="1">
    <source>
        <dbReference type="EMBL" id="AXB42721.1"/>
    </source>
</evidence>
<accession>A0A344L3U7</accession>
<proteinExistence type="predicted"/>
<dbReference type="Proteomes" id="UP000250434">
    <property type="component" value="Chromosome"/>
</dbReference>
<protein>
    <submittedName>
        <fullName evidence="1">Uncharacterized protein</fullName>
    </submittedName>
</protein>